<dbReference type="EMBL" id="JAJSOF020000005">
    <property type="protein sequence ID" value="KAJ4447805.1"/>
    <property type="molecule type" value="Genomic_DNA"/>
</dbReference>
<organism evidence="1 2">
    <name type="scientific">Periplaneta americana</name>
    <name type="common">American cockroach</name>
    <name type="synonym">Blatta americana</name>
    <dbReference type="NCBI Taxonomy" id="6978"/>
    <lineage>
        <taxon>Eukaryota</taxon>
        <taxon>Metazoa</taxon>
        <taxon>Ecdysozoa</taxon>
        <taxon>Arthropoda</taxon>
        <taxon>Hexapoda</taxon>
        <taxon>Insecta</taxon>
        <taxon>Pterygota</taxon>
        <taxon>Neoptera</taxon>
        <taxon>Polyneoptera</taxon>
        <taxon>Dictyoptera</taxon>
        <taxon>Blattodea</taxon>
        <taxon>Blattoidea</taxon>
        <taxon>Blattidae</taxon>
        <taxon>Blattinae</taxon>
        <taxon>Periplaneta</taxon>
    </lineage>
</organism>
<accession>A0ABQ8TMF0</accession>
<gene>
    <name evidence="1" type="ORF">ANN_09813</name>
</gene>
<sequence>MGIWRRMERVKWTDRIRNDAMLERVDEERIIPKLIRKRKRKCLVHWLRRNYLLKDALGGMVNGRRVRISNLLRCRINYESPLNPMDMWSLVVGGSAMHCELSTGLIVTRGISVEGLRSEWRDALKMTGNVAPERPVPGRTQDNNHCRRCHSEVETLAHILGSCPFGETLRNSRITRSALSNLMASRCSEFHDGVTDAPPVSHRCDQLAEVLVVSISESDWFLYTAGINRRMTSCTVVS</sequence>
<evidence type="ECO:0000313" key="1">
    <source>
        <dbReference type="EMBL" id="KAJ4447805.1"/>
    </source>
</evidence>
<evidence type="ECO:0000313" key="2">
    <source>
        <dbReference type="Proteomes" id="UP001148838"/>
    </source>
</evidence>
<comment type="caution">
    <text evidence="1">The sequence shown here is derived from an EMBL/GenBank/DDBJ whole genome shotgun (WGS) entry which is preliminary data.</text>
</comment>
<protein>
    <recommendedName>
        <fullName evidence="3">Reverse transcriptase zinc-binding domain-containing protein</fullName>
    </recommendedName>
</protein>
<dbReference type="Proteomes" id="UP001148838">
    <property type="component" value="Unassembled WGS sequence"/>
</dbReference>
<evidence type="ECO:0008006" key="3">
    <source>
        <dbReference type="Google" id="ProtNLM"/>
    </source>
</evidence>
<keyword evidence="2" id="KW-1185">Reference proteome</keyword>
<name>A0ABQ8TMF0_PERAM</name>
<proteinExistence type="predicted"/>
<reference evidence="1 2" key="1">
    <citation type="journal article" date="2022" name="Allergy">
        <title>Genome assembly and annotation of Periplaneta americana reveal a comprehensive cockroach allergen profile.</title>
        <authorList>
            <person name="Wang L."/>
            <person name="Xiong Q."/>
            <person name="Saelim N."/>
            <person name="Wang L."/>
            <person name="Nong W."/>
            <person name="Wan A.T."/>
            <person name="Shi M."/>
            <person name="Liu X."/>
            <person name="Cao Q."/>
            <person name="Hui J.H.L."/>
            <person name="Sookrung N."/>
            <person name="Leung T.F."/>
            <person name="Tungtrongchitr A."/>
            <person name="Tsui S.K.W."/>
        </authorList>
    </citation>
    <scope>NUCLEOTIDE SEQUENCE [LARGE SCALE GENOMIC DNA]</scope>
    <source>
        <strain evidence="1">PWHHKU_190912</strain>
    </source>
</reference>